<dbReference type="RefSeq" id="WP_305964576.1">
    <property type="nucleotide sequence ID" value="NZ_JAVAMQ010000022.1"/>
</dbReference>
<protein>
    <submittedName>
        <fullName evidence="1">Uncharacterized protein</fullName>
    </submittedName>
</protein>
<accession>A0ABT9JFW9</accession>
<proteinExistence type="predicted"/>
<evidence type="ECO:0000313" key="2">
    <source>
        <dbReference type="Proteomes" id="UP001224997"/>
    </source>
</evidence>
<reference evidence="1 2" key="1">
    <citation type="submission" date="2023-08" db="EMBL/GenBank/DDBJ databases">
        <authorList>
            <person name="Park J.-S."/>
        </authorList>
    </citation>
    <scope>NUCLEOTIDE SEQUENCE [LARGE SCALE GENOMIC DNA]</scope>
    <source>
        <strain evidence="1 2">2205BS29-5</strain>
    </source>
</reference>
<comment type="caution">
    <text evidence="1">The sequence shown here is derived from an EMBL/GenBank/DDBJ whole genome shotgun (WGS) entry which is preliminary data.</text>
</comment>
<dbReference type="EMBL" id="JAVAMQ010000022">
    <property type="protein sequence ID" value="MDP5308736.1"/>
    <property type="molecule type" value="Genomic_DNA"/>
</dbReference>
<dbReference type="Proteomes" id="UP001224997">
    <property type="component" value="Unassembled WGS sequence"/>
</dbReference>
<name>A0ABT9JFW9_9RHOB</name>
<keyword evidence="2" id="KW-1185">Reference proteome</keyword>
<sequence length="66" mass="6855">MTTAIAPAVAGGKGWAGRAIARPLPVGVEPAMLGSLSDEKARGRSTYVSPPENIVRDHLTCTSFAF</sequence>
<gene>
    <name evidence="1" type="ORF">Q5Y72_16770</name>
</gene>
<organism evidence="1 2">
    <name type="scientific">Paracoccus spongiarum</name>
    <dbReference type="NCBI Taxonomy" id="3064387"/>
    <lineage>
        <taxon>Bacteria</taxon>
        <taxon>Pseudomonadati</taxon>
        <taxon>Pseudomonadota</taxon>
        <taxon>Alphaproteobacteria</taxon>
        <taxon>Rhodobacterales</taxon>
        <taxon>Paracoccaceae</taxon>
        <taxon>Paracoccus</taxon>
    </lineage>
</organism>
<evidence type="ECO:0000313" key="1">
    <source>
        <dbReference type="EMBL" id="MDP5308736.1"/>
    </source>
</evidence>